<comment type="caution">
    <text evidence="2">The sequence shown here is derived from an EMBL/GenBank/DDBJ whole genome shotgun (WGS) entry which is preliminary data.</text>
</comment>
<dbReference type="InterPro" id="IPR000182">
    <property type="entry name" value="GNAT_dom"/>
</dbReference>
<evidence type="ECO:0000259" key="1">
    <source>
        <dbReference type="PROSITE" id="PS51186"/>
    </source>
</evidence>
<sequence>MVLDRYLIRPATLDDDAEVVRALLEPVDFMDAAMPGEIVDRMRTGWRLPAQFGTATLLLAQEHPEGEVVGLAHAIPPVQWLLEMEARLGRQLCMVLSLSLVELEAVSVADSARGQGLGHRLVDELIRSYSGQGYQAMLGGIHTHKPHLAPYYQGDGFEVLAPGAPLDLELPVGRLRYPASASMRHLVRPLAPQVSYGHGVLRGLLGGR</sequence>
<reference evidence="2 3" key="1">
    <citation type="journal article" date="2019" name="Int. J. Syst. Evol. Microbiol.">
        <title>The Global Catalogue of Microorganisms (GCM) 10K type strain sequencing project: providing services to taxonomists for standard genome sequencing and annotation.</title>
        <authorList>
            <consortium name="The Broad Institute Genomics Platform"/>
            <consortium name="The Broad Institute Genome Sequencing Center for Infectious Disease"/>
            <person name="Wu L."/>
            <person name="Ma J."/>
        </authorList>
    </citation>
    <scope>NUCLEOTIDE SEQUENCE [LARGE SCALE GENOMIC DNA]</scope>
    <source>
        <strain evidence="2 3">JCM 4395</strain>
    </source>
</reference>
<dbReference type="EMBL" id="BAAASG010000036">
    <property type="protein sequence ID" value="GAA2523577.1"/>
    <property type="molecule type" value="Genomic_DNA"/>
</dbReference>
<name>A0ABN3NIU1_STRLO</name>
<proteinExistence type="predicted"/>
<organism evidence="2 3">
    <name type="scientific">Streptomyces longisporus</name>
    <dbReference type="NCBI Taxonomy" id="1948"/>
    <lineage>
        <taxon>Bacteria</taxon>
        <taxon>Bacillati</taxon>
        <taxon>Actinomycetota</taxon>
        <taxon>Actinomycetes</taxon>
        <taxon>Kitasatosporales</taxon>
        <taxon>Streptomycetaceae</taxon>
        <taxon>Streptomyces</taxon>
    </lineage>
</organism>
<dbReference type="Pfam" id="PF00583">
    <property type="entry name" value="Acetyltransf_1"/>
    <property type="match status" value="1"/>
</dbReference>
<dbReference type="Proteomes" id="UP001501777">
    <property type="component" value="Unassembled WGS sequence"/>
</dbReference>
<dbReference type="InterPro" id="IPR016181">
    <property type="entry name" value="Acyl_CoA_acyltransferase"/>
</dbReference>
<feature type="domain" description="N-acetyltransferase" evidence="1">
    <location>
        <begin position="6"/>
        <end position="173"/>
    </location>
</feature>
<dbReference type="SUPFAM" id="SSF55729">
    <property type="entry name" value="Acyl-CoA N-acyltransferases (Nat)"/>
    <property type="match status" value="1"/>
</dbReference>
<protein>
    <recommendedName>
        <fullName evidence="1">N-acetyltransferase domain-containing protein</fullName>
    </recommendedName>
</protein>
<dbReference type="CDD" id="cd04301">
    <property type="entry name" value="NAT_SF"/>
    <property type="match status" value="1"/>
</dbReference>
<accession>A0ABN3NIU1</accession>
<evidence type="ECO:0000313" key="3">
    <source>
        <dbReference type="Proteomes" id="UP001501777"/>
    </source>
</evidence>
<evidence type="ECO:0000313" key="2">
    <source>
        <dbReference type="EMBL" id="GAA2523577.1"/>
    </source>
</evidence>
<dbReference type="Gene3D" id="3.40.630.30">
    <property type="match status" value="1"/>
</dbReference>
<dbReference type="PROSITE" id="PS51186">
    <property type="entry name" value="GNAT"/>
    <property type="match status" value="1"/>
</dbReference>
<keyword evidence="3" id="KW-1185">Reference proteome</keyword>
<gene>
    <name evidence="2" type="ORF">GCM10010276_88480</name>
</gene>